<dbReference type="CDD" id="cd08836">
    <property type="entry name" value="ArfGap_AGAP"/>
    <property type="match status" value="1"/>
</dbReference>
<sequence>MSSFLRTGNRLTGNYTQVPSSASSYSAPSSTSPATKKDSKDNSSGNSTPLVTRKARRRSNLFPPFTNNKNKALEEKMKNGELGIGREIPVKQGFLYKKSKKALNKDWKKKWVTIKDGYLTYHSTLQDYQSEAQGKSIPLKHTTVKIPGQKPRGSRPTQGSSGPSSLVESAASDLENDLNNLHLCSAIENDRHTLGPNSVFGKESSHQKKRHRRSKSNNKQYGDGVDDSDTYEFIIVSLDNKQWHFEASSCDEREEWVTKIEEEILNSLQEMESDKSKYRISGIIDRASVQTIREVAGNSHCVDCNKPNPDWTSFNLGALICIECSGVHRNLGTHISRVRSLDLDDWPPGHVSVMKALGNSVTNSIYEFNIKGLTKPIPSSSRDEKEKWIRSKYEKKEFLAPLDSLLPIGHQLMECISSGNVPSVAKVLAHLSSPDQINSSVRSADGKYPLHIAASIGSLAIVQLLIWVSLFL</sequence>
<keyword evidence="6" id="KW-0479">Metal-binding</keyword>
<feature type="region of interest" description="Disordered" evidence="14">
    <location>
        <begin position="136"/>
        <end position="169"/>
    </location>
</feature>
<dbReference type="GO" id="GO:0044231">
    <property type="term" value="C:host cell presynaptic membrane"/>
    <property type="evidence" value="ECO:0007669"/>
    <property type="project" value="UniProtKB-KW"/>
</dbReference>
<feature type="transmembrane region" description="Helical" evidence="15">
    <location>
        <begin position="448"/>
        <end position="471"/>
    </location>
</feature>
<dbReference type="Gene3D" id="1.25.40.20">
    <property type="entry name" value="Ankyrin repeat-containing domain"/>
    <property type="match status" value="1"/>
</dbReference>
<dbReference type="EMBL" id="CAEY01000798">
    <property type="status" value="NOT_ANNOTATED_CDS"/>
    <property type="molecule type" value="Genomic_DNA"/>
</dbReference>
<dbReference type="InterPro" id="IPR051282">
    <property type="entry name" value="Arf-GAP_GTPase_ANK_PH"/>
</dbReference>
<evidence type="ECO:0000259" key="17">
    <source>
        <dbReference type="PROSITE" id="PS50115"/>
    </source>
</evidence>
<keyword evidence="3" id="KW-0343">GTPase activation</keyword>
<evidence type="ECO:0000256" key="8">
    <source>
        <dbReference type="ARBA" id="ARBA00022833"/>
    </source>
</evidence>
<dbReference type="Gene3D" id="1.10.220.150">
    <property type="entry name" value="Arf GTPase activating protein"/>
    <property type="match status" value="1"/>
</dbReference>
<keyword evidence="8" id="KW-0862">Zinc</keyword>
<dbReference type="HOGENOM" id="CLU_007326_4_1_1"/>
<dbReference type="PROSITE" id="PS50115">
    <property type="entry name" value="ARFGAP"/>
    <property type="match status" value="1"/>
</dbReference>
<evidence type="ECO:0000256" key="7">
    <source>
        <dbReference type="ARBA" id="ARBA00022771"/>
    </source>
</evidence>
<feature type="compositionally biased region" description="Low complexity" evidence="14">
    <location>
        <begin position="19"/>
        <end position="34"/>
    </location>
</feature>
<proteinExistence type="inferred from homology"/>
<keyword evidence="15" id="KW-1133">Transmembrane helix</keyword>
<comment type="subcellular location">
    <subcellularLocation>
        <location evidence="1">Target cell membrane</location>
    </subcellularLocation>
</comment>
<dbReference type="InterPro" id="IPR001849">
    <property type="entry name" value="PH_domain"/>
</dbReference>
<evidence type="ECO:0000256" key="12">
    <source>
        <dbReference type="PROSITE-ProRule" id="PRU00023"/>
    </source>
</evidence>
<evidence type="ECO:0000256" key="2">
    <source>
        <dbReference type="ARBA" id="ARBA00005430"/>
    </source>
</evidence>
<dbReference type="PANTHER" id="PTHR45819:SF5">
    <property type="entry name" value="CENTAURIN-GAMMA-1A"/>
    <property type="match status" value="1"/>
</dbReference>
<accession>T1JVY6</accession>
<dbReference type="InterPro" id="IPR001164">
    <property type="entry name" value="ArfGAP_dom"/>
</dbReference>
<evidence type="ECO:0000256" key="1">
    <source>
        <dbReference type="ARBA" id="ARBA00004175"/>
    </source>
</evidence>
<dbReference type="GO" id="GO:0044218">
    <property type="term" value="C:other organism cell membrane"/>
    <property type="evidence" value="ECO:0007669"/>
    <property type="project" value="UniProtKB-KW"/>
</dbReference>
<reference evidence="19" key="1">
    <citation type="submission" date="2011-08" db="EMBL/GenBank/DDBJ databases">
        <authorList>
            <person name="Rombauts S."/>
        </authorList>
    </citation>
    <scope>NUCLEOTIDE SEQUENCE</scope>
    <source>
        <strain evidence="19">London</strain>
    </source>
</reference>
<dbReference type="EnsemblMetazoa" id="tetur02g06250.1">
    <property type="protein sequence ID" value="tetur02g06250.1"/>
    <property type="gene ID" value="tetur02g06250"/>
</dbReference>
<comment type="similarity">
    <text evidence="2">Belongs to the centaurin gamma-like family.</text>
</comment>
<evidence type="ECO:0000256" key="11">
    <source>
        <dbReference type="ARBA" id="ARBA00023298"/>
    </source>
</evidence>
<dbReference type="SUPFAM" id="SSF57863">
    <property type="entry name" value="ArfGap/RecO-like zinc finger"/>
    <property type="match status" value="1"/>
</dbReference>
<keyword evidence="19" id="KW-1185">Reference proteome</keyword>
<dbReference type="PROSITE" id="PS50297">
    <property type="entry name" value="ANK_REP_REGION"/>
    <property type="match status" value="1"/>
</dbReference>
<dbReference type="Proteomes" id="UP000015104">
    <property type="component" value="Unassembled WGS sequence"/>
</dbReference>
<feature type="domain" description="Arf-GAP" evidence="17">
    <location>
        <begin position="286"/>
        <end position="406"/>
    </location>
</feature>
<protein>
    <submittedName>
        <fullName evidence="18">Uncharacterized protein</fullName>
    </submittedName>
</protein>
<dbReference type="SMART" id="SM00233">
    <property type="entry name" value="PH"/>
    <property type="match status" value="1"/>
</dbReference>
<dbReference type="PRINTS" id="PR00405">
    <property type="entry name" value="REVINTRACTNG"/>
</dbReference>
<feature type="region of interest" description="Disordered" evidence="14">
    <location>
        <begin position="1"/>
        <end position="69"/>
    </location>
</feature>
<dbReference type="FunFam" id="1.10.220.150:FF:000001">
    <property type="entry name" value="Arf-GAP with GTPase, ANK repeat and PH domain-containing protein 1"/>
    <property type="match status" value="1"/>
</dbReference>
<keyword evidence="7 13" id="KW-0863">Zinc-finger</keyword>
<evidence type="ECO:0000313" key="18">
    <source>
        <dbReference type="EnsemblMetazoa" id="tetur02g06250.1"/>
    </source>
</evidence>
<evidence type="ECO:0000256" key="10">
    <source>
        <dbReference type="ARBA" id="ARBA00023043"/>
    </source>
</evidence>
<dbReference type="InterPro" id="IPR011993">
    <property type="entry name" value="PH-like_dom_sf"/>
</dbReference>
<keyword evidence="11" id="KW-1053">Target membrane</keyword>
<dbReference type="InterPro" id="IPR036770">
    <property type="entry name" value="Ankyrin_rpt-contain_sf"/>
</dbReference>
<dbReference type="PROSITE" id="PS50088">
    <property type="entry name" value="ANK_REPEAT"/>
    <property type="match status" value="1"/>
</dbReference>
<feature type="region of interest" description="Disordered" evidence="14">
    <location>
        <begin position="194"/>
        <end position="224"/>
    </location>
</feature>
<evidence type="ECO:0000256" key="6">
    <source>
        <dbReference type="ARBA" id="ARBA00022723"/>
    </source>
</evidence>
<keyword evidence="15" id="KW-0472">Membrane</keyword>
<dbReference type="PANTHER" id="PTHR45819">
    <property type="entry name" value="CENTAURIN-GAMMA-1A"/>
    <property type="match status" value="1"/>
</dbReference>
<dbReference type="InterPro" id="IPR037278">
    <property type="entry name" value="ARFGAP/RecO"/>
</dbReference>
<dbReference type="InterPro" id="IPR002110">
    <property type="entry name" value="Ankyrin_rpt"/>
</dbReference>
<keyword evidence="5" id="KW-1052">Target cell membrane</keyword>
<keyword evidence="9" id="KW-0638">Presynaptic neurotoxin</keyword>
<evidence type="ECO:0000256" key="3">
    <source>
        <dbReference type="ARBA" id="ARBA00022468"/>
    </source>
</evidence>
<evidence type="ECO:0000256" key="4">
    <source>
        <dbReference type="ARBA" id="ARBA00022483"/>
    </source>
</evidence>
<keyword evidence="4" id="KW-0268">Exocytosis</keyword>
<keyword evidence="10 12" id="KW-0040">ANK repeat</keyword>
<keyword evidence="9" id="KW-0528">Neurotoxin</keyword>
<dbReference type="SUPFAM" id="SSF50729">
    <property type="entry name" value="PH domain-like"/>
    <property type="match status" value="1"/>
</dbReference>
<dbReference type="GO" id="GO:0006887">
    <property type="term" value="P:exocytosis"/>
    <property type="evidence" value="ECO:0007669"/>
    <property type="project" value="UniProtKB-KW"/>
</dbReference>
<dbReference type="Pfam" id="PF01412">
    <property type="entry name" value="ArfGap"/>
    <property type="match status" value="1"/>
</dbReference>
<dbReference type="GO" id="GO:0008270">
    <property type="term" value="F:zinc ion binding"/>
    <property type="evidence" value="ECO:0007669"/>
    <property type="project" value="UniProtKB-KW"/>
</dbReference>
<dbReference type="eggNOG" id="KOG0705">
    <property type="taxonomic scope" value="Eukaryota"/>
</dbReference>
<reference evidence="18" key="2">
    <citation type="submission" date="2015-06" db="UniProtKB">
        <authorList>
            <consortium name="EnsemblMetazoa"/>
        </authorList>
    </citation>
    <scope>IDENTIFICATION</scope>
</reference>
<dbReference type="InterPro" id="IPR038508">
    <property type="entry name" value="ArfGAP_dom_sf"/>
</dbReference>
<dbReference type="Gene3D" id="2.30.29.30">
    <property type="entry name" value="Pleckstrin-homology domain (PH domain)/Phosphotyrosine-binding domain (PTB)"/>
    <property type="match status" value="1"/>
</dbReference>
<evidence type="ECO:0000256" key="14">
    <source>
        <dbReference type="SAM" id="MobiDB-lite"/>
    </source>
</evidence>
<feature type="repeat" description="ANK" evidence="12">
    <location>
        <begin position="445"/>
        <end position="466"/>
    </location>
</feature>
<keyword evidence="15" id="KW-0812">Transmembrane</keyword>
<dbReference type="STRING" id="32264.T1JVY6"/>
<evidence type="ECO:0000256" key="5">
    <source>
        <dbReference type="ARBA" id="ARBA00022537"/>
    </source>
</evidence>
<feature type="compositionally biased region" description="Basic residues" evidence="14">
    <location>
        <begin position="207"/>
        <end position="216"/>
    </location>
</feature>
<dbReference type="GO" id="GO:0005096">
    <property type="term" value="F:GTPase activator activity"/>
    <property type="evidence" value="ECO:0007669"/>
    <property type="project" value="UniProtKB-KW"/>
</dbReference>
<dbReference type="SMART" id="SM00105">
    <property type="entry name" value="ArfGap"/>
    <property type="match status" value="1"/>
</dbReference>
<dbReference type="GO" id="GO:0003924">
    <property type="term" value="F:GTPase activity"/>
    <property type="evidence" value="ECO:0007669"/>
    <property type="project" value="TreeGrafter"/>
</dbReference>
<evidence type="ECO:0000256" key="9">
    <source>
        <dbReference type="ARBA" id="ARBA00023028"/>
    </source>
</evidence>
<feature type="domain" description="PH" evidence="16">
    <location>
        <begin position="88"/>
        <end position="265"/>
    </location>
</feature>
<feature type="compositionally biased region" description="Polar residues" evidence="14">
    <location>
        <begin position="1"/>
        <end position="18"/>
    </location>
</feature>
<organism evidence="18 19">
    <name type="scientific">Tetranychus urticae</name>
    <name type="common">Two-spotted spider mite</name>
    <dbReference type="NCBI Taxonomy" id="32264"/>
    <lineage>
        <taxon>Eukaryota</taxon>
        <taxon>Metazoa</taxon>
        <taxon>Ecdysozoa</taxon>
        <taxon>Arthropoda</taxon>
        <taxon>Chelicerata</taxon>
        <taxon>Arachnida</taxon>
        <taxon>Acari</taxon>
        <taxon>Acariformes</taxon>
        <taxon>Trombidiformes</taxon>
        <taxon>Prostigmata</taxon>
        <taxon>Eleutherengona</taxon>
        <taxon>Raphignathae</taxon>
        <taxon>Tetranychoidea</taxon>
        <taxon>Tetranychidae</taxon>
        <taxon>Tetranychus</taxon>
    </lineage>
</organism>
<evidence type="ECO:0000256" key="15">
    <source>
        <dbReference type="SAM" id="Phobius"/>
    </source>
</evidence>
<dbReference type="Pfam" id="PF00169">
    <property type="entry name" value="PH"/>
    <property type="match status" value="1"/>
</dbReference>
<evidence type="ECO:0000259" key="16">
    <source>
        <dbReference type="PROSITE" id="PS50003"/>
    </source>
</evidence>
<evidence type="ECO:0000313" key="19">
    <source>
        <dbReference type="Proteomes" id="UP000015104"/>
    </source>
</evidence>
<name>T1JVY6_TETUR</name>
<dbReference type="AlphaFoldDB" id="T1JVY6"/>
<keyword evidence="9" id="KW-0800">Toxin</keyword>
<dbReference type="PROSITE" id="PS50003">
    <property type="entry name" value="PH_DOMAIN"/>
    <property type="match status" value="1"/>
</dbReference>
<feature type="compositionally biased region" description="Polar residues" evidence="14">
    <location>
        <begin position="155"/>
        <end position="167"/>
    </location>
</feature>
<evidence type="ECO:0000256" key="13">
    <source>
        <dbReference type="PROSITE-ProRule" id="PRU00288"/>
    </source>
</evidence>